<keyword evidence="2" id="KW-1185">Reference proteome</keyword>
<comment type="caution">
    <text evidence="1">The sequence shown here is derived from an EMBL/GenBank/DDBJ whole genome shotgun (WGS) entry which is preliminary data.</text>
</comment>
<accession>A0AAD9XFJ3</accession>
<dbReference type="EMBL" id="JANJYI010000002">
    <property type="protein sequence ID" value="KAK2658473.1"/>
    <property type="molecule type" value="Genomic_DNA"/>
</dbReference>
<name>A0AAD9XFJ3_9ROSI</name>
<gene>
    <name evidence="1" type="ORF">Ddye_005006</name>
</gene>
<protein>
    <submittedName>
        <fullName evidence="1">Uncharacterized protein</fullName>
    </submittedName>
</protein>
<evidence type="ECO:0000313" key="2">
    <source>
        <dbReference type="Proteomes" id="UP001280121"/>
    </source>
</evidence>
<reference evidence="1" key="1">
    <citation type="journal article" date="2023" name="Plant J.">
        <title>Genome sequences and population genomics provide insights into the demographic history, inbreeding, and mutation load of two 'living fossil' tree species of Dipteronia.</title>
        <authorList>
            <person name="Feng Y."/>
            <person name="Comes H.P."/>
            <person name="Chen J."/>
            <person name="Zhu S."/>
            <person name="Lu R."/>
            <person name="Zhang X."/>
            <person name="Li P."/>
            <person name="Qiu J."/>
            <person name="Olsen K.M."/>
            <person name="Qiu Y."/>
        </authorList>
    </citation>
    <scope>NUCLEOTIDE SEQUENCE</scope>
    <source>
        <strain evidence="1">KIB01</strain>
    </source>
</reference>
<dbReference type="Proteomes" id="UP001280121">
    <property type="component" value="Unassembled WGS sequence"/>
</dbReference>
<evidence type="ECO:0000313" key="1">
    <source>
        <dbReference type="EMBL" id="KAK2658473.1"/>
    </source>
</evidence>
<dbReference type="AlphaFoldDB" id="A0AAD9XFJ3"/>
<organism evidence="1 2">
    <name type="scientific">Dipteronia dyeriana</name>
    <dbReference type="NCBI Taxonomy" id="168575"/>
    <lineage>
        <taxon>Eukaryota</taxon>
        <taxon>Viridiplantae</taxon>
        <taxon>Streptophyta</taxon>
        <taxon>Embryophyta</taxon>
        <taxon>Tracheophyta</taxon>
        <taxon>Spermatophyta</taxon>
        <taxon>Magnoliopsida</taxon>
        <taxon>eudicotyledons</taxon>
        <taxon>Gunneridae</taxon>
        <taxon>Pentapetalae</taxon>
        <taxon>rosids</taxon>
        <taxon>malvids</taxon>
        <taxon>Sapindales</taxon>
        <taxon>Sapindaceae</taxon>
        <taxon>Hippocastanoideae</taxon>
        <taxon>Acereae</taxon>
        <taxon>Dipteronia</taxon>
    </lineage>
</organism>
<proteinExistence type="predicted"/>
<sequence length="51" mass="5516">MCKPKSKGGLGFKDLPAFNQSLLAKQAWRILSGPYSLAAKGCSSINFDQLE</sequence>